<evidence type="ECO:0000256" key="2">
    <source>
        <dbReference type="SAM" id="SignalP"/>
    </source>
</evidence>
<feature type="chain" id="PRO_5037104306" description="Lipoprotein" evidence="2">
    <location>
        <begin position="31"/>
        <end position="233"/>
    </location>
</feature>
<accession>A0A927MVP9</accession>
<evidence type="ECO:0000313" key="4">
    <source>
        <dbReference type="Proteomes" id="UP000638648"/>
    </source>
</evidence>
<dbReference type="EMBL" id="JADBEM010000001">
    <property type="protein sequence ID" value="MBE1605668.1"/>
    <property type="molecule type" value="Genomic_DNA"/>
</dbReference>
<keyword evidence="2" id="KW-0732">Signal</keyword>
<reference evidence="3" key="1">
    <citation type="submission" date="2020-10" db="EMBL/GenBank/DDBJ databases">
        <title>Sequencing the genomes of 1000 actinobacteria strains.</title>
        <authorList>
            <person name="Klenk H.-P."/>
        </authorList>
    </citation>
    <scope>NUCLEOTIDE SEQUENCE</scope>
    <source>
        <strain evidence="3">DSM 45354</strain>
    </source>
</reference>
<organism evidence="3 4">
    <name type="scientific">Actinopolymorpha pittospori</name>
    <dbReference type="NCBI Taxonomy" id="648752"/>
    <lineage>
        <taxon>Bacteria</taxon>
        <taxon>Bacillati</taxon>
        <taxon>Actinomycetota</taxon>
        <taxon>Actinomycetes</taxon>
        <taxon>Propionibacteriales</taxon>
        <taxon>Actinopolymorphaceae</taxon>
        <taxon>Actinopolymorpha</taxon>
    </lineage>
</organism>
<evidence type="ECO:0000256" key="1">
    <source>
        <dbReference type="SAM" id="MobiDB-lite"/>
    </source>
</evidence>
<evidence type="ECO:0008006" key="5">
    <source>
        <dbReference type="Google" id="ProtNLM"/>
    </source>
</evidence>
<dbReference type="AlphaFoldDB" id="A0A927MVP9"/>
<sequence length="233" mass="24007">MTIGRFSGALCTLSLLFITGLTLTGCGSDAARPDAHQPAPTASASASVEPVEGGPSSPDAQVIKVEKYGISFELPKGWTTLNLKNVVDSSNPVVKEIAGRMGTTPEQFLKTVGSSLQTFSVTDQGAVEGFLDNVNSVGMPGNFNDDQLKLQLATLGGSIGEFEHVSSPAGEVTRVPYTVTIKTVNVEAHEVMLVVDVGDAGVAIAVASHSAAEAEARADQIQASLKPINSPGA</sequence>
<comment type="caution">
    <text evidence="3">The sequence shown here is derived from an EMBL/GenBank/DDBJ whole genome shotgun (WGS) entry which is preliminary data.</text>
</comment>
<evidence type="ECO:0000313" key="3">
    <source>
        <dbReference type="EMBL" id="MBE1605668.1"/>
    </source>
</evidence>
<proteinExistence type="predicted"/>
<feature type="signal peptide" evidence="2">
    <location>
        <begin position="1"/>
        <end position="30"/>
    </location>
</feature>
<protein>
    <recommendedName>
        <fullName evidence="5">Lipoprotein</fullName>
    </recommendedName>
</protein>
<feature type="region of interest" description="Disordered" evidence="1">
    <location>
        <begin position="31"/>
        <end position="59"/>
    </location>
</feature>
<gene>
    <name evidence="3" type="ORF">HEB94_002516</name>
</gene>
<dbReference type="PROSITE" id="PS51257">
    <property type="entry name" value="PROKAR_LIPOPROTEIN"/>
    <property type="match status" value="1"/>
</dbReference>
<keyword evidence="4" id="KW-1185">Reference proteome</keyword>
<dbReference type="RefSeq" id="WP_192749954.1">
    <property type="nucleotide sequence ID" value="NZ_BAABJL010000094.1"/>
</dbReference>
<dbReference type="Proteomes" id="UP000638648">
    <property type="component" value="Unassembled WGS sequence"/>
</dbReference>
<name>A0A927MVP9_9ACTN</name>